<organism evidence="1 2">
    <name type="scientific">Pycnococcus provasolii</name>
    <dbReference type="NCBI Taxonomy" id="41880"/>
    <lineage>
        <taxon>Eukaryota</taxon>
        <taxon>Viridiplantae</taxon>
        <taxon>Chlorophyta</taxon>
        <taxon>Pseudoscourfieldiophyceae</taxon>
        <taxon>Pseudoscourfieldiales</taxon>
        <taxon>Pycnococcaceae</taxon>
        <taxon>Pycnococcus</taxon>
    </lineage>
</organism>
<keyword evidence="2" id="KW-1185">Reference proteome</keyword>
<comment type="caution">
    <text evidence="1">The sequence shown here is derived from an EMBL/GenBank/DDBJ whole genome shotgun (WGS) entry which is preliminary data.</text>
</comment>
<sequence>MAGPGGLGTGCLVSQAFMEAARALRLCFRLEAARASHAQAALTLVSVTAFANEASQRKEAVDANTAAIILDALAYLAHAAGAIGEQDRTAYAEALASLSDTLLAAEAPHAVLDQHIDPIGGNASSQRRAFVLRLWSLVLTHETSRNVERASWLCRSLCSQEGGSVLGAALASLSSSVQAHSAILPDDANAAHGTFRAMAQALDVAHVNSSDDAGGKLLIAFFRRWLDMHFVPVPHAAATRPLVFVAHRESTRACVATLGSLLTCPAIPLHAKRSAVAEAFARIADVSPSAPEASELLGELAGALIVSVPTPLFSECLHQALGGVTPVAQASPMTYPLLLQRCSHVVNVACDLQGTPERKLPFARWYSSAASAL</sequence>
<dbReference type="EMBL" id="BNJQ01000027">
    <property type="protein sequence ID" value="GHP09959.1"/>
    <property type="molecule type" value="Genomic_DNA"/>
</dbReference>
<reference evidence="1" key="1">
    <citation type="submission" date="2020-10" db="EMBL/GenBank/DDBJ databases">
        <title>Unveiling of a novel bifunctional photoreceptor, Dualchrome1, isolated from a cosmopolitan green alga.</title>
        <authorList>
            <person name="Suzuki S."/>
            <person name="Kawachi M."/>
        </authorList>
    </citation>
    <scope>NUCLEOTIDE SEQUENCE</scope>
    <source>
        <strain evidence="1">NIES 2893</strain>
    </source>
</reference>
<evidence type="ECO:0000313" key="2">
    <source>
        <dbReference type="Proteomes" id="UP000660262"/>
    </source>
</evidence>
<accession>A0A830HYN6</accession>
<gene>
    <name evidence="1" type="ORF">PPROV_000869200</name>
</gene>
<evidence type="ECO:0000313" key="1">
    <source>
        <dbReference type="EMBL" id="GHP09959.1"/>
    </source>
</evidence>
<name>A0A830HYN6_9CHLO</name>
<dbReference type="AlphaFoldDB" id="A0A830HYN6"/>
<dbReference type="Proteomes" id="UP000660262">
    <property type="component" value="Unassembled WGS sequence"/>
</dbReference>
<proteinExistence type="predicted"/>
<protein>
    <submittedName>
        <fullName evidence="1">Uncharacterized protein</fullName>
    </submittedName>
</protein>